<organism evidence="1 2">
    <name type="scientific">Klebsiella phage vB_KleM_RaK2</name>
    <dbReference type="NCBI Taxonomy" id="1147094"/>
    <lineage>
        <taxon>Viruses</taxon>
        <taxon>Duplodnaviria</taxon>
        <taxon>Heunggongvirae</taxon>
        <taxon>Uroviricota</taxon>
        <taxon>Caudoviricetes</taxon>
        <taxon>Alcyoneusvirus</taxon>
        <taxon>Alcyoneusvirus RaK2</taxon>
    </lineage>
</organism>
<gene>
    <name evidence="1" type="primary">dam</name>
    <name evidence="1" type="ORF">RaK2_00447</name>
</gene>
<reference evidence="1 2" key="1">
    <citation type="journal article" date="2012" name="J. Virol.">
        <title>Genome of Klebsiella sp.-Infecting Bacteriophage vB_KleM_RaK2.</title>
        <authorList>
            <person name="Simoliunas E."/>
            <person name="Kaliniene L."/>
            <person name="Truncaite L."/>
            <person name="Klausa V."/>
            <person name="Zajanckauskaite A."/>
            <person name="Meskys R."/>
        </authorList>
    </citation>
    <scope>NUCLEOTIDE SEQUENCE [LARGE SCALE GENOMIC DNA]</scope>
</reference>
<evidence type="ECO:0000313" key="1">
    <source>
        <dbReference type="EMBL" id="AFA44720.1"/>
    </source>
</evidence>
<dbReference type="InterPro" id="IPR008593">
    <property type="entry name" value="Dam_MeTrfase"/>
</dbReference>
<dbReference type="GO" id="GO:0009307">
    <property type="term" value="P:DNA restriction-modification system"/>
    <property type="evidence" value="ECO:0007669"/>
    <property type="project" value="InterPro"/>
</dbReference>
<protein>
    <submittedName>
        <fullName evidence="1">Methylase</fullName>
    </submittedName>
</protein>
<dbReference type="Proteomes" id="UP000007524">
    <property type="component" value="Segment"/>
</dbReference>
<accession>H6X4Q4</accession>
<dbReference type="GO" id="GO:0003677">
    <property type="term" value="F:DNA binding"/>
    <property type="evidence" value="ECO:0007669"/>
    <property type="project" value="InterPro"/>
</dbReference>
<dbReference type="GeneID" id="14013035"/>
<dbReference type="EMBL" id="JQ513383">
    <property type="protein sequence ID" value="AFA44720.1"/>
    <property type="molecule type" value="Genomic_DNA"/>
</dbReference>
<dbReference type="KEGG" id="vg:14013035"/>
<evidence type="ECO:0000313" key="2">
    <source>
        <dbReference type="Proteomes" id="UP000007524"/>
    </source>
</evidence>
<name>H6X4Q4_9CAUD</name>
<dbReference type="REBASE" id="48266">
    <property type="entry name" value="M.EphK2ORF447P"/>
</dbReference>
<keyword evidence="1" id="KW-0808">Transferase</keyword>
<proteinExistence type="predicted"/>
<dbReference type="RefSeq" id="YP_007007602.1">
    <property type="nucleotide sequence ID" value="NC_019526.1"/>
</dbReference>
<dbReference type="OrthoDB" id="7051at10239"/>
<dbReference type="GO" id="GO:0032259">
    <property type="term" value="P:methylation"/>
    <property type="evidence" value="ECO:0007669"/>
    <property type="project" value="UniProtKB-KW"/>
</dbReference>
<dbReference type="Pfam" id="PF05869">
    <property type="entry name" value="Dam"/>
    <property type="match status" value="1"/>
</dbReference>
<sequence length="172" mass="19461">MEKKKNKHAVHFSTRKNDLWTTPKPLFDKLNALWNFTVDVACSNETALCLKHYTPEDDGLSQDWSNETFWLNPPYSDLSPWLSKSVEDYNRGATGLILVPARTDTRAFQNFASPFCDAMCFIKGRLKFGNPLKPNDKLTSAPFPSCIIVLDKNLTQAKIDCLKSLGNTMVNI</sequence>
<keyword evidence="2" id="KW-1185">Reference proteome</keyword>
<dbReference type="GO" id="GO:0009007">
    <property type="term" value="F:site-specific DNA-methyltransferase (adenine-specific) activity"/>
    <property type="evidence" value="ECO:0007669"/>
    <property type="project" value="InterPro"/>
</dbReference>
<keyword evidence="1" id="KW-0489">Methyltransferase</keyword>